<name>A0AAE8FQ84_CLOPF</name>
<sequence length="164" mass="19222">MNFFETKLAFVLTPLTFTVSYLLSFDYFLLSDYKFYFSNIVAIVSIALGFLTTIIFQLWSFNNSPLLSVFREYNLIRNLNLYELTSVISSIIMIILSIIVPLYFSSYIYLGGSKVITAIFNSLLVYMIYCFIRLSYLFFIINKYQADTNERKIKHKKLNSSNQK</sequence>
<dbReference type="EMBL" id="RQNR01000098">
    <property type="protein sequence ID" value="RQN21055.1"/>
    <property type="molecule type" value="Genomic_DNA"/>
</dbReference>
<reference evidence="1 2" key="1">
    <citation type="submission" date="2018-11" db="EMBL/GenBank/DDBJ databases">
        <title>Draft genome sequences of potential pathogenic Clostridium perfringens from environmental surface water in the North West Province, South Africa.</title>
        <authorList>
            <person name="Fourie J.C.J."/>
            <person name="Sanko T.J."/>
            <person name="Bezuidenhout C."/>
            <person name="Mienie C."/>
            <person name="Adeleke R."/>
        </authorList>
    </citation>
    <scope>NUCLEOTIDE SEQUENCE [LARGE SCALE GENOMIC DNA]</scope>
    <source>
        <strain evidence="1 2">SC4-C13</strain>
    </source>
</reference>
<proteinExistence type="predicted"/>
<dbReference type="AlphaFoldDB" id="A0AAE8FQ84"/>
<comment type="caution">
    <text evidence="1">The sequence shown here is derived from an EMBL/GenBank/DDBJ whole genome shotgun (WGS) entry which is preliminary data.</text>
</comment>
<evidence type="ECO:0000313" key="2">
    <source>
        <dbReference type="Proteomes" id="UP000273641"/>
    </source>
</evidence>
<accession>A0AAE8FQ84</accession>
<dbReference type="RefSeq" id="WP_124231167.1">
    <property type="nucleotide sequence ID" value="NZ_CATNZC010000001.1"/>
</dbReference>
<gene>
    <name evidence="1" type="ORF">EHZ11_16255</name>
</gene>
<dbReference type="Proteomes" id="UP000273641">
    <property type="component" value="Unassembled WGS sequence"/>
</dbReference>
<evidence type="ECO:0000313" key="1">
    <source>
        <dbReference type="EMBL" id="RQN21055.1"/>
    </source>
</evidence>
<organism evidence="1 2">
    <name type="scientific">Clostridium perfringens</name>
    <dbReference type="NCBI Taxonomy" id="1502"/>
    <lineage>
        <taxon>Bacteria</taxon>
        <taxon>Bacillati</taxon>
        <taxon>Bacillota</taxon>
        <taxon>Clostridia</taxon>
        <taxon>Eubacteriales</taxon>
        <taxon>Clostridiaceae</taxon>
        <taxon>Clostridium</taxon>
    </lineage>
</organism>
<protein>
    <submittedName>
        <fullName evidence="1">Uncharacterized protein</fullName>
    </submittedName>
</protein>